<protein>
    <submittedName>
        <fullName evidence="3">Uncharacterized protein LOC111018264</fullName>
    </submittedName>
</protein>
<organism evidence="2 3">
    <name type="scientific">Momordica charantia</name>
    <name type="common">Bitter gourd</name>
    <name type="synonym">Balsam pear</name>
    <dbReference type="NCBI Taxonomy" id="3673"/>
    <lineage>
        <taxon>Eukaryota</taxon>
        <taxon>Viridiplantae</taxon>
        <taxon>Streptophyta</taxon>
        <taxon>Embryophyta</taxon>
        <taxon>Tracheophyta</taxon>
        <taxon>Spermatophyta</taxon>
        <taxon>Magnoliopsida</taxon>
        <taxon>eudicotyledons</taxon>
        <taxon>Gunneridae</taxon>
        <taxon>Pentapetalae</taxon>
        <taxon>rosids</taxon>
        <taxon>fabids</taxon>
        <taxon>Cucurbitales</taxon>
        <taxon>Cucurbitaceae</taxon>
        <taxon>Momordiceae</taxon>
        <taxon>Momordica</taxon>
    </lineage>
</organism>
<dbReference type="AlphaFoldDB" id="A0A6J1D783"/>
<reference evidence="3" key="1">
    <citation type="submission" date="2025-08" db="UniProtKB">
        <authorList>
            <consortium name="RefSeq"/>
        </authorList>
    </citation>
    <scope>IDENTIFICATION</scope>
    <source>
        <strain evidence="3">OHB3-1</strain>
    </source>
</reference>
<keyword evidence="2" id="KW-1185">Reference proteome</keyword>
<evidence type="ECO:0000256" key="1">
    <source>
        <dbReference type="SAM" id="MobiDB-lite"/>
    </source>
</evidence>
<name>A0A6J1D783_MOMCH</name>
<dbReference type="PANTHER" id="PTHR33240:SF15">
    <property type="entry name" value="GAG-PRO-LIKE PROTEIN"/>
    <property type="match status" value="1"/>
</dbReference>
<dbReference type="Proteomes" id="UP000504603">
    <property type="component" value="Unplaced"/>
</dbReference>
<feature type="region of interest" description="Disordered" evidence="1">
    <location>
        <begin position="1"/>
        <end position="24"/>
    </location>
</feature>
<dbReference type="RefSeq" id="XP_022149980.1">
    <property type="nucleotide sequence ID" value="XM_022294288.1"/>
</dbReference>
<proteinExistence type="predicted"/>
<dbReference type="OrthoDB" id="1752268at2759"/>
<evidence type="ECO:0000313" key="2">
    <source>
        <dbReference type="Proteomes" id="UP000504603"/>
    </source>
</evidence>
<accession>A0A6J1D783</accession>
<evidence type="ECO:0000313" key="3">
    <source>
        <dbReference type="RefSeq" id="XP_022149980.1"/>
    </source>
</evidence>
<dbReference type="PANTHER" id="PTHR33240">
    <property type="entry name" value="OS08G0508500 PROTEIN"/>
    <property type="match status" value="1"/>
</dbReference>
<dbReference type="GeneID" id="111018264"/>
<gene>
    <name evidence="3" type="primary">LOC111018264</name>
</gene>
<sequence>MKYVRSDRDDKDRSPSPKKRDQNEKRCAVINTIFDGPNGRQFGNKRKALIREAQHEVNTSFIRPAVAITFIAEHSKGVHLPHNDALIISPLIDNVRVKRVLVDGGAATNILSLSTYLAMGWEISQLNQCPTPLVGFSGRTVYLHQMMK</sequence>
<dbReference type="KEGG" id="mcha:111018264"/>